<proteinExistence type="predicted"/>
<name>A0ABV0SD05_9TELE</name>
<sequence length="100" mass="11275">MRRISPIYVPRCAGCSSAGLWAIVSGVKGGFYPDRAPLTVSRPCLQRSATKREERLTKPYSFLFVSPVTQRRRRRNNERPENGKSADEQTPFSSWLSGSI</sequence>
<comment type="caution">
    <text evidence="2">The sequence shown here is derived from an EMBL/GenBank/DDBJ whole genome shotgun (WGS) entry which is preliminary data.</text>
</comment>
<keyword evidence="3" id="KW-1185">Reference proteome</keyword>
<evidence type="ECO:0000313" key="3">
    <source>
        <dbReference type="Proteomes" id="UP001434883"/>
    </source>
</evidence>
<accession>A0ABV0SD05</accession>
<evidence type="ECO:0000256" key="1">
    <source>
        <dbReference type="SAM" id="MobiDB-lite"/>
    </source>
</evidence>
<evidence type="ECO:0000313" key="2">
    <source>
        <dbReference type="EMBL" id="MEQ2218434.1"/>
    </source>
</evidence>
<organism evidence="2 3">
    <name type="scientific">Xenoophorus captivus</name>
    <dbReference type="NCBI Taxonomy" id="1517983"/>
    <lineage>
        <taxon>Eukaryota</taxon>
        <taxon>Metazoa</taxon>
        <taxon>Chordata</taxon>
        <taxon>Craniata</taxon>
        <taxon>Vertebrata</taxon>
        <taxon>Euteleostomi</taxon>
        <taxon>Actinopterygii</taxon>
        <taxon>Neopterygii</taxon>
        <taxon>Teleostei</taxon>
        <taxon>Neoteleostei</taxon>
        <taxon>Acanthomorphata</taxon>
        <taxon>Ovalentaria</taxon>
        <taxon>Atherinomorphae</taxon>
        <taxon>Cyprinodontiformes</taxon>
        <taxon>Goodeidae</taxon>
        <taxon>Xenoophorus</taxon>
    </lineage>
</organism>
<feature type="compositionally biased region" description="Basic and acidic residues" evidence="1">
    <location>
        <begin position="77"/>
        <end position="87"/>
    </location>
</feature>
<feature type="compositionally biased region" description="Polar residues" evidence="1">
    <location>
        <begin position="88"/>
        <end position="100"/>
    </location>
</feature>
<gene>
    <name evidence="2" type="ORF">XENOCAPTIV_003216</name>
</gene>
<dbReference type="EMBL" id="JAHRIN010076951">
    <property type="protein sequence ID" value="MEQ2218434.1"/>
    <property type="molecule type" value="Genomic_DNA"/>
</dbReference>
<feature type="region of interest" description="Disordered" evidence="1">
    <location>
        <begin position="68"/>
        <end position="100"/>
    </location>
</feature>
<protein>
    <submittedName>
        <fullName evidence="2">Uncharacterized protein</fullName>
    </submittedName>
</protein>
<reference evidence="2 3" key="1">
    <citation type="submission" date="2021-06" db="EMBL/GenBank/DDBJ databases">
        <authorList>
            <person name="Palmer J.M."/>
        </authorList>
    </citation>
    <scope>NUCLEOTIDE SEQUENCE [LARGE SCALE GENOMIC DNA]</scope>
    <source>
        <strain evidence="2 3">XC_2019</strain>
        <tissue evidence="2">Muscle</tissue>
    </source>
</reference>
<dbReference type="Proteomes" id="UP001434883">
    <property type="component" value="Unassembled WGS sequence"/>
</dbReference>